<accession>A0ABV0J3S0</accession>
<name>A0ABV0J3S0_9CYAN</name>
<keyword evidence="3" id="KW-1185">Reference proteome</keyword>
<feature type="transmembrane region" description="Helical" evidence="1">
    <location>
        <begin position="50"/>
        <end position="71"/>
    </location>
</feature>
<organism evidence="2 3">
    <name type="scientific">Trichocoleus desertorum GB2-A4</name>
    <dbReference type="NCBI Taxonomy" id="2933944"/>
    <lineage>
        <taxon>Bacteria</taxon>
        <taxon>Bacillati</taxon>
        <taxon>Cyanobacteriota</taxon>
        <taxon>Cyanophyceae</taxon>
        <taxon>Leptolyngbyales</taxon>
        <taxon>Trichocoleusaceae</taxon>
        <taxon>Trichocoleus</taxon>
    </lineage>
</organism>
<proteinExistence type="predicted"/>
<feature type="transmembrane region" description="Helical" evidence="1">
    <location>
        <begin position="12"/>
        <end position="30"/>
    </location>
</feature>
<dbReference type="InterPro" id="IPR007354">
    <property type="entry name" value="CruF-like"/>
</dbReference>
<feature type="transmembrane region" description="Helical" evidence="1">
    <location>
        <begin position="78"/>
        <end position="97"/>
    </location>
</feature>
<feature type="transmembrane region" description="Helical" evidence="1">
    <location>
        <begin position="234"/>
        <end position="251"/>
    </location>
</feature>
<feature type="transmembrane region" description="Helical" evidence="1">
    <location>
        <begin position="257"/>
        <end position="276"/>
    </location>
</feature>
<dbReference type="RefSeq" id="WP_190431332.1">
    <property type="nucleotide sequence ID" value="NZ_JAMPKM010000001.1"/>
</dbReference>
<evidence type="ECO:0000313" key="2">
    <source>
        <dbReference type="EMBL" id="MEP0815795.1"/>
    </source>
</evidence>
<protein>
    <submittedName>
        <fullName evidence="2">Carotenoid biosynthesis protein</fullName>
    </submittedName>
</protein>
<feature type="transmembrane region" description="Helical" evidence="1">
    <location>
        <begin position="117"/>
        <end position="140"/>
    </location>
</feature>
<evidence type="ECO:0000313" key="3">
    <source>
        <dbReference type="Proteomes" id="UP001464891"/>
    </source>
</evidence>
<dbReference type="NCBIfam" id="NF045693">
    <property type="entry name" value="GCarotHydoxCruF"/>
    <property type="match status" value="1"/>
</dbReference>
<dbReference type="PANTHER" id="PTHR39419:SF1">
    <property type="entry name" value="SLL0814 PROTEIN"/>
    <property type="match status" value="1"/>
</dbReference>
<reference evidence="2 3" key="1">
    <citation type="submission" date="2022-04" db="EMBL/GenBank/DDBJ databases">
        <title>Positive selection, recombination, and allopatry shape intraspecific diversity of widespread and dominant cyanobacteria.</title>
        <authorList>
            <person name="Wei J."/>
            <person name="Shu W."/>
            <person name="Hu C."/>
        </authorList>
    </citation>
    <scope>NUCLEOTIDE SEQUENCE [LARGE SCALE GENOMIC DNA]</scope>
    <source>
        <strain evidence="2 3">GB2-A4</strain>
    </source>
</reference>
<dbReference type="PANTHER" id="PTHR39419">
    <property type="entry name" value="SLL0814 PROTEIN"/>
    <property type="match status" value="1"/>
</dbReference>
<keyword evidence="1" id="KW-0472">Membrane</keyword>
<dbReference type="EMBL" id="JAMPKM010000001">
    <property type="protein sequence ID" value="MEP0815795.1"/>
    <property type="molecule type" value="Genomic_DNA"/>
</dbReference>
<keyword evidence="1" id="KW-0812">Transmembrane</keyword>
<dbReference type="InterPro" id="IPR054684">
    <property type="entry name" value="CruF-like_cyanobact"/>
</dbReference>
<feature type="transmembrane region" description="Helical" evidence="1">
    <location>
        <begin position="204"/>
        <end position="222"/>
    </location>
</feature>
<sequence>MKQLLTAERFSLIGHVVAMAFGLAGLLLVLPHPEFVLMLPPAGQTLFQWSMAGGGVVYILLGAIAVAIYTYRTLGWQRWLAFMVPSVCISLSSELSGTSTGFPFGNYDYLSGLGYKIAGLVPFTIPLSWFYLGCASYLLARVGLESSQQTNLPRWVRSGLAIALGALLLTSWDFVLDPAMSQTAVPFWEWKQPGAFFGMPYQNFAGWWGTGAVFMSVAALLWGKAPIQLTRQQLQLPLAIYLSNFAFAMIMSLAAGIWIPVLLGLALGVAPALILWRMAPATSIAYQVSDTTEAVLPFVGEVSEPAISLASELSVAPMELGSK</sequence>
<evidence type="ECO:0000256" key="1">
    <source>
        <dbReference type="SAM" id="Phobius"/>
    </source>
</evidence>
<comment type="caution">
    <text evidence="2">The sequence shown here is derived from an EMBL/GenBank/DDBJ whole genome shotgun (WGS) entry which is preliminary data.</text>
</comment>
<dbReference type="Pfam" id="PF04240">
    <property type="entry name" value="Caroten_synth"/>
    <property type="match status" value="1"/>
</dbReference>
<feature type="transmembrane region" description="Helical" evidence="1">
    <location>
        <begin position="152"/>
        <end position="172"/>
    </location>
</feature>
<dbReference type="Proteomes" id="UP001464891">
    <property type="component" value="Unassembled WGS sequence"/>
</dbReference>
<keyword evidence="1" id="KW-1133">Transmembrane helix</keyword>
<gene>
    <name evidence="2" type="ORF">NC998_01655</name>
</gene>